<evidence type="ECO:0000313" key="2">
    <source>
        <dbReference type="Proteomes" id="UP001501447"/>
    </source>
</evidence>
<sequence length="112" mass="11537">MRCGGRGWAGGWGEEEVCTDSLGAEGKLKRFRKGTSPPAAADWASCGCCGPLSYDDGPPGGVATFPPPAHGHTGRCVWFGAVPALSTLVLGTASPHFMVPGRDVHCRPAVES</sequence>
<dbReference type="Proteomes" id="UP001501447">
    <property type="component" value="Unassembled WGS sequence"/>
</dbReference>
<reference evidence="1 2" key="1">
    <citation type="journal article" date="2019" name="Int. J. Syst. Evol. Microbiol.">
        <title>The Global Catalogue of Microorganisms (GCM) 10K type strain sequencing project: providing services to taxonomists for standard genome sequencing and annotation.</title>
        <authorList>
            <consortium name="The Broad Institute Genomics Platform"/>
            <consortium name="The Broad Institute Genome Sequencing Center for Infectious Disease"/>
            <person name="Wu L."/>
            <person name="Ma J."/>
        </authorList>
    </citation>
    <scope>NUCLEOTIDE SEQUENCE [LARGE SCALE GENOMIC DNA]</scope>
    <source>
        <strain evidence="1 2">JCM 16373</strain>
    </source>
</reference>
<dbReference type="EMBL" id="BAAARJ010000020">
    <property type="protein sequence ID" value="GAA2631716.1"/>
    <property type="molecule type" value="Genomic_DNA"/>
</dbReference>
<comment type="caution">
    <text evidence="1">The sequence shown here is derived from an EMBL/GenBank/DDBJ whole genome shotgun (WGS) entry which is preliminary data.</text>
</comment>
<organism evidence="1 2">
    <name type="scientific">Streptomyces axinellae</name>
    <dbReference type="NCBI Taxonomy" id="552788"/>
    <lineage>
        <taxon>Bacteria</taxon>
        <taxon>Bacillati</taxon>
        <taxon>Actinomycetota</taxon>
        <taxon>Actinomycetes</taxon>
        <taxon>Kitasatosporales</taxon>
        <taxon>Streptomycetaceae</taxon>
        <taxon>Streptomyces</taxon>
    </lineage>
</organism>
<proteinExistence type="predicted"/>
<evidence type="ECO:0000313" key="1">
    <source>
        <dbReference type="EMBL" id="GAA2631716.1"/>
    </source>
</evidence>
<keyword evidence="2" id="KW-1185">Reference proteome</keyword>
<accession>A0ABN3QP88</accession>
<name>A0ABN3QP88_9ACTN</name>
<protein>
    <submittedName>
        <fullName evidence="1">Uncharacterized protein</fullName>
    </submittedName>
</protein>
<gene>
    <name evidence="1" type="ORF">GCM10009863_54350</name>
</gene>